<dbReference type="HAMAP" id="MF_00530">
    <property type="entry name" value="ATP_synth_epsil_bac"/>
    <property type="match status" value="1"/>
</dbReference>
<evidence type="ECO:0000313" key="11">
    <source>
        <dbReference type="EMBL" id="AVM00174.1"/>
    </source>
</evidence>
<evidence type="ECO:0000313" key="12">
    <source>
        <dbReference type="Proteomes" id="UP000239814"/>
    </source>
</evidence>
<keyword evidence="3 8" id="KW-0813">Transport</keyword>
<evidence type="ECO:0000256" key="3">
    <source>
        <dbReference type="ARBA" id="ARBA00022448"/>
    </source>
</evidence>
<protein>
    <recommendedName>
        <fullName evidence="8">ATP synthase epsilon chain</fullName>
    </recommendedName>
    <alternativeName>
        <fullName evidence="8">ATP synthase F1 sector epsilon subunit</fullName>
    </alternativeName>
    <alternativeName>
        <fullName evidence="8">F-ATPase epsilon subunit</fullName>
    </alternativeName>
</protein>
<evidence type="ECO:0000259" key="10">
    <source>
        <dbReference type="Pfam" id="PF02823"/>
    </source>
</evidence>
<evidence type="ECO:0000256" key="6">
    <source>
        <dbReference type="ARBA" id="ARBA00023196"/>
    </source>
</evidence>
<comment type="function">
    <text evidence="8">Produces ATP from ADP in the presence of a proton gradient across the membrane.</text>
</comment>
<dbReference type="KEGG" id="git:C6V83_07700"/>
<comment type="subcellular location">
    <subcellularLocation>
        <location evidence="1 8">Cell membrane</location>
        <topology evidence="1 8">Peripheral membrane protein</topology>
    </subcellularLocation>
</comment>
<keyword evidence="8" id="KW-0375">Hydrogen ion transport</keyword>
<keyword evidence="12" id="KW-1185">Reference proteome</keyword>
<dbReference type="PANTHER" id="PTHR13822:SF10">
    <property type="entry name" value="ATP SYNTHASE EPSILON CHAIN, CHLOROPLASTIC"/>
    <property type="match status" value="1"/>
</dbReference>
<comment type="similarity">
    <text evidence="2 8 9">Belongs to the ATPase epsilon chain family.</text>
</comment>
<organism evidence="11 12">
    <name type="scientific">Gordonia iterans</name>
    <dbReference type="NCBI Taxonomy" id="1004901"/>
    <lineage>
        <taxon>Bacteria</taxon>
        <taxon>Bacillati</taxon>
        <taxon>Actinomycetota</taxon>
        <taxon>Actinomycetes</taxon>
        <taxon>Mycobacteriales</taxon>
        <taxon>Gordoniaceae</taxon>
        <taxon>Gordonia</taxon>
    </lineage>
</organism>
<dbReference type="InterPro" id="IPR036771">
    <property type="entry name" value="ATPsynth_dsu/esu_N"/>
</dbReference>
<dbReference type="GO" id="GO:0005886">
    <property type="term" value="C:plasma membrane"/>
    <property type="evidence" value="ECO:0007669"/>
    <property type="project" value="UniProtKB-SubCell"/>
</dbReference>
<dbReference type="NCBIfam" id="NF009977">
    <property type="entry name" value="PRK13442.1"/>
    <property type="match status" value="1"/>
</dbReference>
<keyword evidence="4 8" id="KW-0406">Ion transport</keyword>
<accession>A0A2S0KET3</accession>
<dbReference type="GO" id="GO:0005524">
    <property type="term" value="F:ATP binding"/>
    <property type="evidence" value="ECO:0007669"/>
    <property type="project" value="UniProtKB-UniRule"/>
</dbReference>
<dbReference type="RefSeq" id="WP_105941905.1">
    <property type="nucleotide sequence ID" value="NZ_CP027433.1"/>
</dbReference>
<dbReference type="InterPro" id="IPR001469">
    <property type="entry name" value="ATP_synth_F1_dsu/esu"/>
</dbReference>
<evidence type="ECO:0000256" key="7">
    <source>
        <dbReference type="ARBA" id="ARBA00023310"/>
    </source>
</evidence>
<proteinExistence type="inferred from homology"/>
<keyword evidence="5 8" id="KW-0472">Membrane</keyword>
<dbReference type="InterPro" id="IPR020546">
    <property type="entry name" value="ATP_synth_F1_dsu/esu_N"/>
</dbReference>
<evidence type="ECO:0000256" key="5">
    <source>
        <dbReference type="ARBA" id="ARBA00023136"/>
    </source>
</evidence>
<dbReference type="GO" id="GO:0046933">
    <property type="term" value="F:proton-transporting ATP synthase activity, rotational mechanism"/>
    <property type="evidence" value="ECO:0007669"/>
    <property type="project" value="UniProtKB-UniRule"/>
</dbReference>
<dbReference type="NCBIfam" id="TIGR01216">
    <property type="entry name" value="ATP_synt_epsi"/>
    <property type="match status" value="1"/>
</dbReference>
<evidence type="ECO:0000256" key="9">
    <source>
        <dbReference type="RuleBase" id="RU003656"/>
    </source>
</evidence>
<dbReference type="AlphaFoldDB" id="A0A2S0KET3"/>
<evidence type="ECO:0000256" key="1">
    <source>
        <dbReference type="ARBA" id="ARBA00004202"/>
    </source>
</evidence>
<gene>
    <name evidence="8" type="primary">atpC</name>
    <name evidence="11" type="ORF">C6V83_07700</name>
</gene>
<keyword evidence="8" id="KW-1003">Cell membrane</keyword>
<dbReference type="SUPFAM" id="SSF51344">
    <property type="entry name" value="Epsilon subunit of F1F0-ATP synthase N-terminal domain"/>
    <property type="match status" value="1"/>
</dbReference>
<dbReference type="Gene3D" id="2.60.15.10">
    <property type="entry name" value="F0F1 ATP synthase delta/epsilon subunit, N-terminal"/>
    <property type="match status" value="1"/>
</dbReference>
<comment type="subunit">
    <text evidence="8 9">F-type ATPases have 2 components, CF(1) - the catalytic core - and CF(0) - the membrane proton channel. CF(1) has five subunits: alpha(3), beta(3), gamma(1), delta(1), epsilon(1). CF(0) has three main subunits: a, b and c.</text>
</comment>
<reference evidence="11 12" key="1">
    <citation type="submission" date="2018-03" db="EMBL/GenBank/DDBJ databases">
        <title>Characteristics and genome of n-alkane degrading marine bacteria Gordonia iterans isolated from crude oil contaminated in Tae-an, South Korea.</title>
        <authorList>
            <person name="Lee S.-S."/>
            <person name="Kim H."/>
        </authorList>
    </citation>
    <scope>NUCLEOTIDE SEQUENCE [LARGE SCALE GENOMIC DNA]</scope>
    <source>
        <strain evidence="11 12">Co17</strain>
    </source>
</reference>
<sequence>MSEKTFRVDVVSPDHVLYSGDATFLRAQTTDGEVGILASHAPIFAELVLGGCVVVTGADGTKLAIAAQGGFLSVDSDAVKVLAESAQLAEEIDEAAERAVLESSEEGSEEYLTARSRIRAVEAVG</sequence>
<dbReference type="PANTHER" id="PTHR13822">
    <property type="entry name" value="ATP SYNTHASE DELTA/EPSILON CHAIN"/>
    <property type="match status" value="1"/>
</dbReference>
<evidence type="ECO:0000256" key="4">
    <source>
        <dbReference type="ARBA" id="ARBA00023065"/>
    </source>
</evidence>
<name>A0A2S0KET3_9ACTN</name>
<dbReference type="Proteomes" id="UP000239814">
    <property type="component" value="Chromosome"/>
</dbReference>
<feature type="domain" description="ATP synthase F1 complex delta/epsilon subunit N-terminal" evidence="10">
    <location>
        <begin position="6"/>
        <end position="86"/>
    </location>
</feature>
<dbReference type="GO" id="GO:0045259">
    <property type="term" value="C:proton-transporting ATP synthase complex"/>
    <property type="evidence" value="ECO:0007669"/>
    <property type="project" value="UniProtKB-KW"/>
</dbReference>
<evidence type="ECO:0000256" key="8">
    <source>
        <dbReference type="HAMAP-Rule" id="MF_00530"/>
    </source>
</evidence>
<dbReference type="EMBL" id="CP027433">
    <property type="protein sequence ID" value="AVM00174.1"/>
    <property type="molecule type" value="Genomic_DNA"/>
</dbReference>
<dbReference type="Pfam" id="PF02823">
    <property type="entry name" value="ATP-synt_DE_N"/>
    <property type="match status" value="1"/>
</dbReference>
<keyword evidence="6 8" id="KW-0139">CF(1)</keyword>
<dbReference type="CDD" id="cd12152">
    <property type="entry name" value="F1-ATPase_delta"/>
    <property type="match status" value="1"/>
</dbReference>
<keyword evidence="7 8" id="KW-0066">ATP synthesis</keyword>
<dbReference type="OrthoDB" id="9791445at2"/>
<evidence type="ECO:0000256" key="2">
    <source>
        <dbReference type="ARBA" id="ARBA00005712"/>
    </source>
</evidence>